<dbReference type="EMBL" id="MW021756">
    <property type="protein sequence ID" value="QPX76447.1"/>
    <property type="molecule type" value="Genomic_DNA"/>
</dbReference>
<accession>A0A7T3NB47</accession>
<organism evidence="1 2">
    <name type="scientific">Cronobacter phage vB_CsaM_SemperBestia</name>
    <dbReference type="NCBI Taxonomy" id="2777353"/>
    <lineage>
        <taxon>Viruses</taxon>
        <taxon>Duplodnaviria</taxon>
        <taxon>Heunggongvirae</taxon>
        <taxon>Uroviricota</taxon>
        <taxon>Caudoviricetes</taxon>
        <taxon>Pantevenvirales</taxon>
        <taxon>Straboviridae</taxon>
        <taxon>Pseudotevenvirus</taxon>
        <taxon>Pseudotevenvirus leb</taxon>
    </lineage>
</organism>
<name>A0A7T3NB47_9CAUD</name>
<proteinExistence type="predicted"/>
<dbReference type="Proteomes" id="UP000595879">
    <property type="component" value="Genome"/>
</dbReference>
<sequence length="72" mass="7958">MIHYPHRNERRNIMKVMHTANQLQNGNYAIHDAIGALVGVYLPGIKLLEVSGNTFGGVENIEAAMEIIGDLK</sequence>
<reference evidence="1 2" key="1">
    <citation type="submission" date="2020-09" db="EMBL/GenBank/DDBJ databases">
        <authorList>
            <person name="Reed H.X."/>
            <person name="Ayers H."/>
            <person name="Chronis L."/>
            <person name="Gaertner R."/>
            <person name="Thompson D."/>
            <person name="Newey C."/>
            <person name="Breakwell D.P."/>
            <person name="Grose J.H."/>
        </authorList>
    </citation>
    <scope>NUCLEOTIDE SEQUENCE [LARGE SCALE GENOMIC DNA]</scope>
</reference>
<evidence type="ECO:0000313" key="1">
    <source>
        <dbReference type="EMBL" id="QPX76447.1"/>
    </source>
</evidence>
<protein>
    <submittedName>
        <fullName evidence="1">Uncharacterized protein</fullName>
    </submittedName>
</protein>
<evidence type="ECO:0000313" key="2">
    <source>
        <dbReference type="Proteomes" id="UP000595879"/>
    </source>
</evidence>